<dbReference type="EMBL" id="JASSZA010000003">
    <property type="protein sequence ID" value="KAK2115504.1"/>
    <property type="molecule type" value="Genomic_DNA"/>
</dbReference>
<comment type="caution">
    <text evidence="1">The sequence shown here is derived from an EMBL/GenBank/DDBJ whole genome shotgun (WGS) entry which is preliminary data.</text>
</comment>
<proteinExistence type="predicted"/>
<evidence type="ECO:0000313" key="1">
    <source>
        <dbReference type="EMBL" id="KAK2115504.1"/>
    </source>
</evidence>
<accession>A0ABQ9W1J4</accession>
<gene>
    <name evidence="1" type="ORF">P7K49_006130</name>
</gene>
<feature type="non-terminal residue" evidence="1">
    <location>
        <position position="69"/>
    </location>
</feature>
<organism evidence="1 2">
    <name type="scientific">Saguinus oedipus</name>
    <name type="common">Cotton-top tamarin</name>
    <name type="synonym">Oedipomidas oedipus</name>
    <dbReference type="NCBI Taxonomy" id="9490"/>
    <lineage>
        <taxon>Eukaryota</taxon>
        <taxon>Metazoa</taxon>
        <taxon>Chordata</taxon>
        <taxon>Craniata</taxon>
        <taxon>Vertebrata</taxon>
        <taxon>Euteleostomi</taxon>
        <taxon>Mammalia</taxon>
        <taxon>Eutheria</taxon>
        <taxon>Euarchontoglires</taxon>
        <taxon>Primates</taxon>
        <taxon>Haplorrhini</taxon>
        <taxon>Platyrrhini</taxon>
        <taxon>Cebidae</taxon>
        <taxon>Callitrichinae</taxon>
        <taxon>Saguinus</taxon>
    </lineage>
</organism>
<protein>
    <submittedName>
        <fullName evidence="1">Uncharacterized protein</fullName>
    </submittedName>
</protein>
<keyword evidence="2" id="KW-1185">Reference proteome</keyword>
<sequence length="69" mass="7657">MEMGMMSKSCPFDERPLSPSYPEEVVLLPPPSALSLEVLGQHSDVTMGTKRERQKAPAPSILYCVCDFK</sequence>
<dbReference type="Proteomes" id="UP001266305">
    <property type="component" value="Unassembled WGS sequence"/>
</dbReference>
<evidence type="ECO:0000313" key="2">
    <source>
        <dbReference type="Proteomes" id="UP001266305"/>
    </source>
</evidence>
<reference evidence="1 2" key="1">
    <citation type="submission" date="2023-05" db="EMBL/GenBank/DDBJ databases">
        <title>B98-5 Cell Line De Novo Hybrid Assembly: An Optical Mapping Approach.</title>
        <authorList>
            <person name="Kananen K."/>
            <person name="Auerbach J.A."/>
            <person name="Kautto E."/>
            <person name="Blachly J.S."/>
        </authorList>
    </citation>
    <scope>NUCLEOTIDE SEQUENCE [LARGE SCALE GENOMIC DNA]</scope>
    <source>
        <strain evidence="1">B95-8</strain>
        <tissue evidence="1">Cell line</tissue>
    </source>
</reference>
<name>A0ABQ9W1J4_SAGOE</name>